<comment type="caution">
    <text evidence="1">The sequence shown here is derived from an EMBL/GenBank/DDBJ whole genome shotgun (WGS) entry which is preliminary data.</text>
</comment>
<keyword evidence="2" id="KW-1185">Reference proteome</keyword>
<sequence length="51" mass="6037">MTILIAKFSFNRITLLFFERVKFNEKKDDDDGFINGVDPECLTKHRISLPY</sequence>
<name>A0A916YVP5_9BACL</name>
<evidence type="ECO:0000313" key="1">
    <source>
        <dbReference type="EMBL" id="GGD62923.1"/>
    </source>
</evidence>
<dbReference type="EMBL" id="BMHP01000002">
    <property type="protein sequence ID" value="GGD62923.1"/>
    <property type="molecule type" value="Genomic_DNA"/>
</dbReference>
<gene>
    <name evidence="1" type="ORF">GCM10010911_20850</name>
</gene>
<organism evidence="1 2">
    <name type="scientific">Paenibacillus nasutitermitis</name>
    <dbReference type="NCBI Taxonomy" id="1652958"/>
    <lineage>
        <taxon>Bacteria</taxon>
        <taxon>Bacillati</taxon>
        <taxon>Bacillota</taxon>
        <taxon>Bacilli</taxon>
        <taxon>Bacillales</taxon>
        <taxon>Paenibacillaceae</taxon>
        <taxon>Paenibacillus</taxon>
    </lineage>
</organism>
<evidence type="ECO:0000313" key="2">
    <source>
        <dbReference type="Proteomes" id="UP000612456"/>
    </source>
</evidence>
<reference evidence="1" key="2">
    <citation type="submission" date="2020-09" db="EMBL/GenBank/DDBJ databases">
        <authorList>
            <person name="Sun Q."/>
            <person name="Zhou Y."/>
        </authorList>
    </citation>
    <scope>NUCLEOTIDE SEQUENCE</scope>
    <source>
        <strain evidence="1">CGMCC 1.15178</strain>
    </source>
</reference>
<protein>
    <submittedName>
        <fullName evidence="1">Uncharacterized protein</fullName>
    </submittedName>
</protein>
<proteinExistence type="predicted"/>
<dbReference type="AlphaFoldDB" id="A0A916YVP5"/>
<dbReference type="Proteomes" id="UP000612456">
    <property type="component" value="Unassembled WGS sequence"/>
</dbReference>
<accession>A0A916YVP5</accession>
<reference evidence="1" key="1">
    <citation type="journal article" date="2014" name="Int. J. Syst. Evol. Microbiol.">
        <title>Complete genome sequence of Corynebacterium casei LMG S-19264T (=DSM 44701T), isolated from a smear-ripened cheese.</title>
        <authorList>
            <consortium name="US DOE Joint Genome Institute (JGI-PGF)"/>
            <person name="Walter F."/>
            <person name="Albersmeier A."/>
            <person name="Kalinowski J."/>
            <person name="Ruckert C."/>
        </authorList>
    </citation>
    <scope>NUCLEOTIDE SEQUENCE</scope>
    <source>
        <strain evidence="1">CGMCC 1.15178</strain>
    </source>
</reference>